<evidence type="ECO:0000313" key="8">
    <source>
        <dbReference type="Proteomes" id="UP001500973"/>
    </source>
</evidence>
<dbReference type="SUPFAM" id="SSF52540">
    <property type="entry name" value="P-loop containing nucleoside triphosphate hydrolases"/>
    <property type="match status" value="1"/>
</dbReference>
<reference evidence="7 8" key="1">
    <citation type="journal article" date="2019" name="Int. J. Syst. Evol. Microbiol.">
        <title>The Global Catalogue of Microorganisms (GCM) 10K type strain sequencing project: providing services to taxonomists for standard genome sequencing and annotation.</title>
        <authorList>
            <consortium name="The Broad Institute Genomics Platform"/>
            <consortium name="The Broad Institute Genome Sequencing Center for Infectious Disease"/>
            <person name="Wu L."/>
            <person name="Ma J."/>
        </authorList>
    </citation>
    <scope>NUCLEOTIDE SEQUENCE [LARGE SCALE GENOMIC DNA]</scope>
    <source>
        <strain evidence="7 8">JCM 11756</strain>
    </source>
</reference>
<dbReference type="PANTHER" id="PTHR11070">
    <property type="entry name" value="UVRD / RECB / PCRA DNA HELICASE FAMILY MEMBER"/>
    <property type="match status" value="1"/>
</dbReference>
<name>A0ABN1YLB7_9ACTN</name>
<feature type="binding site" evidence="5">
    <location>
        <begin position="213"/>
        <end position="220"/>
    </location>
    <ligand>
        <name>ATP</name>
        <dbReference type="ChEBI" id="CHEBI:30616"/>
    </ligand>
</feature>
<accession>A0ABN1YLB7</accession>
<evidence type="ECO:0000313" key="7">
    <source>
        <dbReference type="EMBL" id="GAA1415494.1"/>
    </source>
</evidence>
<feature type="domain" description="UvrD-like helicase ATP-binding" evidence="6">
    <location>
        <begin position="192"/>
        <end position="649"/>
    </location>
</feature>
<evidence type="ECO:0000256" key="5">
    <source>
        <dbReference type="PROSITE-ProRule" id="PRU00560"/>
    </source>
</evidence>
<keyword evidence="8" id="KW-1185">Reference proteome</keyword>
<evidence type="ECO:0000256" key="4">
    <source>
        <dbReference type="ARBA" id="ARBA00022840"/>
    </source>
</evidence>
<dbReference type="Gene3D" id="3.40.50.300">
    <property type="entry name" value="P-loop containing nucleotide triphosphate hydrolases"/>
    <property type="match status" value="2"/>
</dbReference>
<proteinExistence type="predicted"/>
<sequence>MTSSTSSSSLEKPPRSTELAREQAYMDVLHDALGALREEIRSELRTVLRESSGTAQGQVERGAAAERLARKLFTLETAENGLCFGRLDRTDDERLYIGRIGVPGAGPDDDPLLIDWRAPAARPFYTATAAAPQGVRLRRHLHTRDRRVLRVDDELFGDTSAAPDDVQLSGEAALLAALQHGKTGRMHDAVATLQTEQDKIIRSPLAGVMVVQGSPGTGKTVVALHRAAYLLYSHERLQRSGVLVVGPNSVFLEYISQVLPGLGETSVLLSSVGGLYPGLSASAEEPAASAEIKGRLVMADVLDRAVRARQAAVTAPVDALIGGEHIRLSQDFLADAAARATEDGRQHNLARPVFRDILFEELADRLARVIGDIETRFEEVLAGEMDVEALDRAVQEDLASVFGQDAKVYDFRARLPAEFADRKANWLHALPRDPAARRLLDSLWPLLSPEQLLEDLYADPARLAAAAPELGKEERALLVRERGAPWTASDVPLLDEAAELLGYDDRAETEQQAARRAAERDYAQGVLDIARGSRDADGTSDEQLHAADLVTADQLAGWHTQTDLRTVAERAAADRSWVFGHVIVDEAQELSPMTWRLLVRRCPTRSFTVVGDAAQSSDAAGATSWREALEPFFGTRWRLSQLTVNYRTPGEIMEASSQVLKAISPELLPARAVRHGAEPPRCEGTTPEEFPARLAEVAACAARRVAGGRTAVVAPTADLERLAAAVATRIPDVSWGANVDLERDVVVLDVRQAKGLEFDSVIVADPQGMLDSSARGLSDLYVALTRAGRFLQVLHPGPLPDVLSHLAQDFS</sequence>
<protein>
    <submittedName>
        <fullName evidence="7">AAA family ATPase</fullName>
    </submittedName>
</protein>
<evidence type="ECO:0000256" key="3">
    <source>
        <dbReference type="ARBA" id="ARBA00022806"/>
    </source>
</evidence>
<evidence type="ECO:0000256" key="1">
    <source>
        <dbReference type="ARBA" id="ARBA00022741"/>
    </source>
</evidence>
<keyword evidence="3 5" id="KW-0347">Helicase</keyword>
<evidence type="ECO:0000259" key="6">
    <source>
        <dbReference type="PROSITE" id="PS51198"/>
    </source>
</evidence>
<dbReference type="RefSeq" id="WP_344009747.1">
    <property type="nucleotide sequence ID" value="NZ_BAAAIZ010000006.1"/>
</dbReference>
<keyword evidence="4 5" id="KW-0067">ATP-binding</keyword>
<dbReference type="InterPro" id="IPR027417">
    <property type="entry name" value="P-loop_NTPase"/>
</dbReference>
<organism evidence="7 8">
    <name type="scientific">Streptomyces thermospinosisporus</name>
    <dbReference type="NCBI Taxonomy" id="161482"/>
    <lineage>
        <taxon>Bacteria</taxon>
        <taxon>Bacillati</taxon>
        <taxon>Actinomycetota</taxon>
        <taxon>Actinomycetes</taxon>
        <taxon>Kitasatosporales</taxon>
        <taxon>Streptomycetaceae</taxon>
        <taxon>Streptomyces</taxon>
    </lineage>
</organism>
<dbReference type="PROSITE" id="PS51198">
    <property type="entry name" value="UVRD_HELICASE_ATP_BIND"/>
    <property type="match status" value="1"/>
</dbReference>
<dbReference type="PANTHER" id="PTHR11070:SF45">
    <property type="entry name" value="DNA 3'-5' HELICASE"/>
    <property type="match status" value="1"/>
</dbReference>
<dbReference type="Proteomes" id="UP001500973">
    <property type="component" value="Unassembled WGS sequence"/>
</dbReference>
<dbReference type="InterPro" id="IPR014016">
    <property type="entry name" value="UvrD-like_ATP-bd"/>
</dbReference>
<keyword evidence="2 5" id="KW-0378">Hydrolase</keyword>
<evidence type="ECO:0000256" key="2">
    <source>
        <dbReference type="ARBA" id="ARBA00022801"/>
    </source>
</evidence>
<comment type="caution">
    <text evidence="7">The sequence shown here is derived from an EMBL/GenBank/DDBJ whole genome shotgun (WGS) entry which is preliminary data.</text>
</comment>
<keyword evidence="1 5" id="KW-0547">Nucleotide-binding</keyword>
<dbReference type="EMBL" id="BAAAIZ010000006">
    <property type="protein sequence ID" value="GAA1415494.1"/>
    <property type="molecule type" value="Genomic_DNA"/>
</dbReference>
<gene>
    <name evidence="7" type="ORF">GCM10009601_05250</name>
</gene>
<dbReference type="InterPro" id="IPR000212">
    <property type="entry name" value="DNA_helicase_UvrD/REP"/>
</dbReference>